<dbReference type="InterPro" id="IPR016187">
    <property type="entry name" value="CTDL_fold"/>
</dbReference>
<dbReference type="Pfam" id="PF03781">
    <property type="entry name" value="FGE-sulfatase"/>
    <property type="match status" value="2"/>
</dbReference>
<reference evidence="2" key="1">
    <citation type="submission" date="2020-10" db="EMBL/GenBank/DDBJ databases">
        <authorList>
            <person name="Gilroy R."/>
        </authorList>
    </citation>
    <scope>NUCLEOTIDE SEQUENCE</scope>
    <source>
        <strain evidence="2">3924</strain>
    </source>
</reference>
<organism evidence="2 3">
    <name type="scientific">Candidatus Aphodosoma intestinipullorum</name>
    <dbReference type="NCBI Taxonomy" id="2840674"/>
    <lineage>
        <taxon>Bacteria</taxon>
        <taxon>Pseudomonadati</taxon>
        <taxon>Bacteroidota</taxon>
        <taxon>Bacteroidia</taxon>
        <taxon>Bacteroidales</taxon>
        <taxon>Candidatus Aphodosoma</taxon>
    </lineage>
</organism>
<evidence type="ECO:0000259" key="1">
    <source>
        <dbReference type="Pfam" id="PF03781"/>
    </source>
</evidence>
<dbReference type="InterPro" id="IPR051043">
    <property type="entry name" value="Sulfatase_Mod_Factor_Kinase"/>
</dbReference>
<dbReference type="Gene3D" id="3.90.1580.10">
    <property type="entry name" value="paralog of FGE (formylglycine-generating enzyme)"/>
    <property type="match status" value="2"/>
</dbReference>
<proteinExistence type="predicted"/>
<dbReference type="SUPFAM" id="SSF56436">
    <property type="entry name" value="C-type lectin-like"/>
    <property type="match status" value="1"/>
</dbReference>
<feature type="domain" description="Sulfatase-modifying factor enzyme-like" evidence="1">
    <location>
        <begin position="277"/>
        <end position="465"/>
    </location>
</feature>
<gene>
    <name evidence="2" type="ORF">IAC51_07910</name>
</gene>
<protein>
    <submittedName>
        <fullName evidence="2">SUMF1/EgtB/PvdO family nonheme iron enzyme</fullName>
    </submittedName>
</protein>
<reference evidence="2" key="2">
    <citation type="journal article" date="2021" name="PeerJ">
        <title>Extensive microbial diversity within the chicken gut microbiome revealed by metagenomics and culture.</title>
        <authorList>
            <person name="Gilroy R."/>
            <person name="Ravi A."/>
            <person name="Getino M."/>
            <person name="Pursley I."/>
            <person name="Horton D.L."/>
            <person name="Alikhan N.F."/>
            <person name="Baker D."/>
            <person name="Gharbi K."/>
            <person name="Hall N."/>
            <person name="Watson M."/>
            <person name="Adriaenssens E.M."/>
            <person name="Foster-Nyarko E."/>
            <person name="Jarju S."/>
            <person name="Secka A."/>
            <person name="Antonio M."/>
            <person name="Oren A."/>
            <person name="Chaudhuri R.R."/>
            <person name="La Ragione R."/>
            <person name="Hildebrand F."/>
            <person name="Pallen M.J."/>
        </authorList>
    </citation>
    <scope>NUCLEOTIDE SEQUENCE</scope>
    <source>
        <strain evidence="2">3924</strain>
    </source>
</reference>
<dbReference type="PROSITE" id="PS51257">
    <property type="entry name" value="PROKAR_LIPOPROTEIN"/>
    <property type="match status" value="1"/>
</dbReference>
<dbReference type="PANTHER" id="PTHR23150:SF19">
    <property type="entry name" value="FORMYLGLYCINE-GENERATING ENZYME"/>
    <property type="match status" value="1"/>
</dbReference>
<accession>A0A940DL36</accession>
<dbReference type="PANTHER" id="PTHR23150">
    <property type="entry name" value="SULFATASE MODIFYING FACTOR 1, 2"/>
    <property type="match status" value="1"/>
</dbReference>
<dbReference type="InterPro" id="IPR005532">
    <property type="entry name" value="SUMF_dom"/>
</dbReference>
<dbReference type="GO" id="GO:0120147">
    <property type="term" value="F:formylglycine-generating oxidase activity"/>
    <property type="evidence" value="ECO:0007669"/>
    <property type="project" value="TreeGrafter"/>
</dbReference>
<dbReference type="Proteomes" id="UP000712007">
    <property type="component" value="Unassembled WGS sequence"/>
</dbReference>
<dbReference type="EMBL" id="JADIMV010000135">
    <property type="protein sequence ID" value="MBO8440558.1"/>
    <property type="molecule type" value="Genomic_DNA"/>
</dbReference>
<dbReference type="InterPro" id="IPR042095">
    <property type="entry name" value="SUMF_sf"/>
</dbReference>
<evidence type="ECO:0000313" key="2">
    <source>
        <dbReference type="EMBL" id="MBO8440558.1"/>
    </source>
</evidence>
<name>A0A940DL36_9BACT</name>
<sequence length="470" mass="54307">MKKLLFIALVTTVIVTGCSQPKGQLVGIYGSAKPEEMPYGMVFVQRGSFNMGANDQSITWAMQPTQKTVSIDAFWMDQTEITNGEYRQFVYWVRDSIVLTALARNEVEFGLDPEESEYYTLRYDPYDESKDPDTVLNWRARIPWNARWEYEMDDEEKGVFRAVNSVYFNGADKLYGKQLNSHKMIYYYKYVAYDQAARPGNSFDPNKASYNERATVTVDSSFFRDGKIVDTVIEKPLSVRGDLISTKIINIYPDTMCWMTEFAYSFNEPAMLNYFSHPSYGQFPVVGITWEQAEAFCHWRTKIHGDVRNLPRIQEYRLPTDAEWEYAARGGRHNALYPWGGPYVRDYKGCFMANFKPMRGNYTEDGYLIPSQVGSFDPNDWGLFDMSGNVAEWTSTAYDNTLPYFTLDMNPSYEYNAKSTDPKIMKRKVIKGGSWKDVGAYLQCGVTDWEYQDKCRPSIGFRCVRSYIGN</sequence>
<feature type="domain" description="Sulfatase-modifying factor enzyme-like" evidence="1">
    <location>
        <begin position="40"/>
        <end position="94"/>
    </location>
</feature>
<comment type="caution">
    <text evidence="2">The sequence shown here is derived from an EMBL/GenBank/DDBJ whole genome shotgun (WGS) entry which is preliminary data.</text>
</comment>
<dbReference type="AlphaFoldDB" id="A0A940DL36"/>
<evidence type="ECO:0000313" key="3">
    <source>
        <dbReference type="Proteomes" id="UP000712007"/>
    </source>
</evidence>